<dbReference type="GO" id="GO:0031431">
    <property type="term" value="C:Dbf4-dependent protein kinase complex"/>
    <property type="evidence" value="ECO:0007669"/>
    <property type="project" value="TreeGrafter"/>
</dbReference>
<keyword evidence="3" id="KW-0862">Zinc</keyword>
<keyword evidence="1" id="KW-0479">Metal-binding</keyword>
<evidence type="ECO:0000313" key="7">
    <source>
        <dbReference type="RefSeq" id="XP_026078696.1"/>
    </source>
</evidence>
<keyword evidence="2 4" id="KW-0863">Zinc-finger</keyword>
<protein>
    <submittedName>
        <fullName evidence="7">Uncharacterized protein dbf4b isoform X1</fullName>
    </submittedName>
</protein>
<feature type="domain" description="DBF4-type" evidence="5">
    <location>
        <begin position="243"/>
        <end position="292"/>
    </location>
</feature>
<dbReference type="GO" id="GO:0003676">
    <property type="term" value="F:nucleic acid binding"/>
    <property type="evidence" value="ECO:0007669"/>
    <property type="project" value="InterPro"/>
</dbReference>
<dbReference type="InterPro" id="IPR051590">
    <property type="entry name" value="Replication_Regulatory_Kinase"/>
</dbReference>
<evidence type="ECO:0000256" key="4">
    <source>
        <dbReference type="PROSITE-ProRule" id="PRU00600"/>
    </source>
</evidence>
<dbReference type="Gene3D" id="6.10.250.3410">
    <property type="entry name" value="DBF zinc finger"/>
    <property type="match status" value="1"/>
</dbReference>
<dbReference type="OrthoDB" id="21380at2759"/>
<evidence type="ECO:0000259" key="5">
    <source>
        <dbReference type="PROSITE" id="PS51265"/>
    </source>
</evidence>
<dbReference type="Pfam" id="PF07535">
    <property type="entry name" value="zf-DBF"/>
    <property type="match status" value="1"/>
</dbReference>
<proteinExistence type="predicted"/>
<evidence type="ECO:0000256" key="3">
    <source>
        <dbReference type="ARBA" id="ARBA00022833"/>
    </source>
</evidence>
<dbReference type="AlphaFoldDB" id="A0A6P6L5B1"/>
<name>A0A6P6L5B1_CARAU</name>
<dbReference type="SMART" id="SM00586">
    <property type="entry name" value="ZnF_DBF"/>
    <property type="match status" value="1"/>
</dbReference>
<accession>A0A6P6L5B1</accession>
<keyword evidence="6" id="KW-1185">Reference proteome</keyword>
<dbReference type="PANTHER" id="PTHR15375:SF24">
    <property type="entry name" value="PROTEIN DBF4 HOMOLOG B"/>
    <property type="match status" value="1"/>
</dbReference>
<dbReference type="CTD" id="80174"/>
<evidence type="ECO:0000256" key="1">
    <source>
        <dbReference type="ARBA" id="ARBA00022723"/>
    </source>
</evidence>
<reference evidence="7" key="1">
    <citation type="submission" date="2025-08" db="UniProtKB">
        <authorList>
            <consortium name="RefSeq"/>
        </authorList>
    </citation>
    <scope>IDENTIFICATION</scope>
    <source>
        <strain evidence="7">Wakin</strain>
        <tissue evidence="7">Muscle</tissue>
    </source>
</reference>
<dbReference type="RefSeq" id="XP_026078696.1">
    <property type="nucleotide sequence ID" value="XM_026222911.1"/>
</dbReference>
<dbReference type="GO" id="GO:1901987">
    <property type="term" value="P:regulation of cell cycle phase transition"/>
    <property type="evidence" value="ECO:0007669"/>
    <property type="project" value="TreeGrafter"/>
</dbReference>
<dbReference type="PANTHER" id="PTHR15375">
    <property type="entry name" value="ACTIVATOR OF S-PHASE KINASE-RELATED"/>
    <property type="match status" value="1"/>
</dbReference>
<dbReference type="FunFam" id="6.10.250.3410:FF:000001">
    <property type="entry name" value="Protein DBF4 homolog A"/>
    <property type="match status" value="1"/>
</dbReference>
<organism evidence="6 7">
    <name type="scientific">Carassius auratus</name>
    <name type="common">Goldfish</name>
    <dbReference type="NCBI Taxonomy" id="7957"/>
    <lineage>
        <taxon>Eukaryota</taxon>
        <taxon>Metazoa</taxon>
        <taxon>Chordata</taxon>
        <taxon>Craniata</taxon>
        <taxon>Vertebrata</taxon>
        <taxon>Euteleostomi</taxon>
        <taxon>Actinopterygii</taxon>
        <taxon>Neopterygii</taxon>
        <taxon>Teleostei</taxon>
        <taxon>Ostariophysi</taxon>
        <taxon>Cypriniformes</taxon>
        <taxon>Cyprinidae</taxon>
        <taxon>Cyprininae</taxon>
        <taxon>Carassius</taxon>
    </lineage>
</organism>
<dbReference type="Proteomes" id="UP000515129">
    <property type="component" value="Chromosome 37"/>
</dbReference>
<dbReference type="PROSITE" id="PS51265">
    <property type="entry name" value="ZF_DBF4"/>
    <property type="match status" value="1"/>
</dbReference>
<evidence type="ECO:0000256" key="2">
    <source>
        <dbReference type="ARBA" id="ARBA00022771"/>
    </source>
</evidence>
<dbReference type="GO" id="GO:0010571">
    <property type="term" value="P:positive regulation of nuclear cell cycle DNA replication"/>
    <property type="evidence" value="ECO:0007669"/>
    <property type="project" value="TreeGrafter"/>
</dbReference>
<dbReference type="KEGG" id="caua:113056273"/>
<evidence type="ECO:0000313" key="6">
    <source>
        <dbReference type="Proteomes" id="UP000515129"/>
    </source>
</evidence>
<sequence length="837" mass="92823">MNKEHQDQIMAGEISGSLRGQSFYLHVVKRHQSITLADIISRLGGKVDSFLTKDVDVIVTGIKEPHSDLQVDGSCTAGGKQSGAPKPLLCGSRGKALLEKAIHRNEKYQSSVLANARLWGVKVYNVDEFLKFVNHLNEKMKIAKKKRSKLTAPHVKAGVLRSPYLKVEDSIRKFRPFYAQTLSFPVMSFSGRFSPFEPLIPRQSGRSKDVDSSEDSFRKKEASISCRKLLVPLTASATRKGPTKKSSGYCECCHVVYKDQYEHLLSEMHRSFIQNDSNYAVVDQQIAAMVASFVCNANLEVDPTPIKSLTGFSQLQLCNLTATVQNTVSENEKSLQTPLHQECDRLLAITDNRVNLFPKPIQSPPGQPNATSHPTMQNNTPDHGNVKLDLYISCTTDVQDFQSGVLCMDIVPHHIPPKSQSIEKKPKSLSSVILSEAPFKMLTLSSSGEIPRIISGGRNVPESQERGEGGHNLHVLHMRRDLIRGIPNTVNSRNQKPDWDHCLKMCSKSPKMLLQRGEDDNSESCGQYPSAQDIFWPPELGMSYFSFPHILPFPHLSDYPFSIVCLKKRCRTFTPSPKLAKRRKIKEKPNAIQGGCSDSWIRPYSSVLSTMTCLPVSKVGFTTEMNNQTGGSILATHESSLNESSLVNQIPTQPSLKYFSPSTHILPHQVDQQDSAANQPCVHVKQSHELSPIKDSVESQITTYSSDLDPPRLVPFFHEDHQLQRHPFHDPPELLPFFCHTPEDTVHTSVNKASNSSFLSHSGASVCTESALLPNLTWSTGSSESDWDSGLLSCFAAGVPLQNKGAHDDVGLLLQKPHTGMQDGSYTSRLCSILQPS</sequence>
<gene>
    <name evidence="7" type="primary">dbf4b</name>
</gene>
<dbReference type="InterPro" id="IPR038545">
    <property type="entry name" value="Znf_DBF_sf"/>
</dbReference>
<dbReference type="InterPro" id="IPR006572">
    <property type="entry name" value="Znf_DBF"/>
</dbReference>
<dbReference type="GO" id="GO:0008270">
    <property type="term" value="F:zinc ion binding"/>
    <property type="evidence" value="ECO:0007669"/>
    <property type="project" value="UniProtKB-KW"/>
</dbReference>
<dbReference type="GO" id="GO:0043539">
    <property type="term" value="F:protein serine/threonine kinase activator activity"/>
    <property type="evidence" value="ECO:0007669"/>
    <property type="project" value="TreeGrafter"/>
</dbReference>